<evidence type="ECO:0000256" key="2">
    <source>
        <dbReference type="ARBA" id="ARBA00023002"/>
    </source>
</evidence>
<dbReference type="EMBL" id="LBOZ01000001">
    <property type="protein sequence ID" value="KKP48280.1"/>
    <property type="molecule type" value="Genomic_DNA"/>
</dbReference>
<name>A0A0G0CAS1_9BACT</name>
<dbReference type="PROSITE" id="PS00061">
    <property type="entry name" value="ADH_SHORT"/>
    <property type="match status" value="1"/>
</dbReference>
<dbReference type="AlphaFoldDB" id="A0A0G0CAS1"/>
<sequence>MKKQKIVVVTGASYGLGKSLSGRFLLNGYKVYGISRTNPNINDNNFIWVNVDLLKSESFELIKNSISESKIDILINNAGVVFAEKSLDFTEETFNKTFGINLIAPIKLTSLLKQKLQGGVVVNISSTSDRFAEDGLGMYCSSKVAIDIYFDSVAIENKDIKVLTILPVYVDTPMLKDIAAKLGFTTDDAVDPLKVAEAIEKIITDQKLESGSRIMILTNKSMNEIINSERLYYYNIDTKEFKKVK</sequence>
<dbReference type="PRINTS" id="PR00081">
    <property type="entry name" value="GDHRDH"/>
</dbReference>
<dbReference type="PANTHER" id="PTHR42901">
    <property type="entry name" value="ALCOHOL DEHYDROGENASE"/>
    <property type="match status" value="1"/>
</dbReference>
<dbReference type="CDD" id="cd05233">
    <property type="entry name" value="SDR_c"/>
    <property type="match status" value="1"/>
</dbReference>
<dbReference type="SUPFAM" id="SSF51735">
    <property type="entry name" value="NAD(P)-binding Rossmann-fold domains"/>
    <property type="match status" value="1"/>
</dbReference>
<dbReference type="InterPro" id="IPR020904">
    <property type="entry name" value="Sc_DH/Rdtase_CS"/>
</dbReference>
<evidence type="ECO:0000313" key="5">
    <source>
        <dbReference type="Proteomes" id="UP000033995"/>
    </source>
</evidence>
<keyword evidence="2" id="KW-0560">Oxidoreductase</keyword>
<comment type="similarity">
    <text evidence="1 3">Belongs to the short-chain dehydrogenases/reductases (SDR) family.</text>
</comment>
<dbReference type="InterPro" id="IPR036291">
    <property type="entry name" value="NAD(P)-bd_dom_sf"/>
</dbReference>
<dbReference type="Gene3D" id="3.40.50.720">
    <property type="entry name" value="NAD(P)-binding Rossmann-like Domain"/>
    <property type="match status" value="1"/>
</dbReference>
<evidence type="ECO:0000313" key="4">
    <source>
        <dbReference type="EMBL" id="KKP48280.1"/>
    </source>
</evidence>
<proteinExistence type="inferred from homology"/>
<protein>
    <submittedName>
        <fullName evidence="4">Alcohol dehydrogenase</fullName>
    </submittedName>
</protein>
<dbReference type="InterPro" id="IPR002347">
    <property type="entry name" value="SDR_fam"/>
</dbReference>
<dbReference type="Proteomes" id="UP000033995">
    <property type="component" value="Unassembled WGS sequence"/>
</dbReference>
<dbReference type="Pfam" id="PF00106">
    <property type="entry name" value="adh_short"/>
    <property type="match status" value="1"/>
</dbReference>
<dbReference type="PRINTS" id="PR00080">
    <property type="entry name" value="SDRFAMILY"/>
</dbReference>
<dbReference type="PANTHER" id="PTHR42901:SF1">
    <property type="entry name" value="ALCOHOL DEHYDROGENASE"/>
    <property type="match status" value="1"/>
</dbReference>
<reference evidence="4 5" key="1">
    <citation type="journal article" date="2015" name="Nature">
        <title>rRNA introns, odd ribosomes, and small enigmatic genomes across a large radiation of phyla.</title>
        <authorList>
            <person name="Brown C.T."/>
            <person name="Hug L.A."/>
            <person name="Thomas B.C."/>
            <person name="Sharon I."/>
            <person name="Castelle C.J."/>
            <person name="Singh A."/>
            <person name="Wilkins M.J."/>
            <person name="Williams K.H."/>
            <person name="Banfield J.F."/>
        </authorList>
    </citation>
    <scope>NUCLEOTIDE SEQUENCE [LARGE SCALE GENOMIC DNA]</scope>
</reference>
<comment type="caution">
    <text evidence="4">The sequence shown here is derived from an EMBL/GenBank/DDBJ whole genome shotgun (WGS) entry which is preliminary data.</text>
</comment>
<organism evidence="4 5">
    <name type="scientific">Candidatus Woesebacteria bacterium GW2011_GWA2_33_28</name>
    <dbReference type="NCBI Taxonomy" id="1618561"/>
    <lineage>
        <taxon>Bacteria</taxon>
        <taxon>Candidatus Woeseibacteriota</taxon>
    </lineage>
</organism>
<dbReference type="GO" id="GO:0016491">
    <property type="term" value="F:oxidoreductase activity"/>
    <property type="evidence" value="ECO:0007669"/>
    <property type="project" value="UniProtKB-KW"/>
</dbReference>
<accession>A0A0G0CAS1</accession>
<evidence type="ECO:0000256" key="3">
    <source>
        <dbReference type="RuleBase" id="RU000363"/>
    </source>
</evidence>
<gene>
    <name evidence="4" type="ORF">UR38_C0001G0076</name>
</gene>
<evidence type="ECO:0000256" key="1">
    <source>
        <dbReference type="ARBA" id="ARBA00006484"/>
    </source>
</evidence>